<dbReference type="InterPro" id="IPR029038">
    <property type="entry name" value="MetRS_Zn"/>
</dbReference>
<keyword evidence="8 19" id="KW-0820">tRNA-binding</keyword>
<dbReference type="PANTHER" id="PTHR45765">
    <property type="entry name" value="METHIONINE--TRNA LIGASE"/>
    <property type="match status" value="1"/>
</dbReference>
<dbReference type="PANTHER" id="PTHR45765:SF1">
    <property type="entry name" value="METHIONINE--TRNA LIGASE, CYTOPLASMIC"/>
    <property type="match status" value="1"/>
</dbReference>
<dbReference type="GO" id="GO:0005524">
    <property type="term" value="F:ATP binding"/>
    <property type="evidence" value="ECO:0007669"/>
    <property type="project" value="UniProtKB-KW"/>
</dbReference>
<dbReference type="InterPro" id="IPR023458">
    <property type="entry name" value="Met-tRNA_ligase_1"/>
</dbReference>
<dbReference type="EMBL" id="CP001359">
    <property type="protein sequence ID" value="ACL65979.1"/>
    <property type="molecule type" value="Genomic_DNA"/>
</dbReference>
<dbReference type="PROSITE" id="PS50886">
    <property type="entry name" value="TRBD"/>
    <property type="match status" value="1"/>
</dbReference>
<dbReference type="GO" id="GO:0000049">
    <property type="term" value="F:tRNA binding"/>
    <property type="evidence" value="ECO:0007669"/>
    <property type="project" value="UniProtKB-UniRule"/>
</dbReference>
<dbReference type="InterPro" id="IPR002547">
    <property type="entry name" value="tRNA-bd_dom"/>
</dbReference>
<dbReference type="RefSeq" id="WP_012633759.1">
    <property type="nucleotide sequence ID" value="NC_011891.1"/>
</dbReference>
<accession>B8JDD0</accession>
<dbReference type="FunFam" id="2.40.50.140:FF:000042">
    <property type="entry name" value="Methionine--tRNA ligase"/>
    <property type="match status" value="1"/>
</dbReference>
<protein>
    <recommendedName>
        <fullName evidence="6">Methionine--tRNA ligase</fullName>
        <ecNumber evidence="5">6.1.1.10</ecNumber>
    </recommendedName>
    <alternativeName>
        <fullName evidence="17">Methionyl-tRNA synthetase</fullName>
    </alternativeName>
</protein>
<dbReference type="Gene3D" id="2.20.28.20">
    <property type="entry name" value="Methionyl-tRNA synthetase, Zn-domain"/>
    <property type="match status" value="1"/>
</dbReference>
<evidence type="ECO:0000256" key="17">
    <source>
        <dbReference type="ARBA" id="ARBA00030904"/>
    </source>
</evidence>
<evidence type="ECO:0000259" key="22">
    <source>
        <dbReference type="PROSITE" id="PS50886"/>
    </source>
</evidence>
<evidence type="ECO:0000256" key="6">
    <source>
        <dbReference type="ARBA" id="ARBA00018753"/>
    </source>
</evidence>
<proteinExistence type="inferred from homology"/>
<comment type="function">
    <text evidence="1">Is required not only for elongation of protein synthesis but also for the initiation of all mRNA translation through initiator tRNA(fMet) aminoacylation.</text>
</comment>
<dbReference type="GO" id="GO:0005829">
    <property type="term" value="C:cytosol"/>
    <property type="evidence" value="ECO:0007669"/>
    <property type="project" value="TreeGrafter"/>
</dbReference>
<dbReference type="KEGG" id="acp:A2cp1_2642"/>
<keyword evidence="10" id="KW-0479">Metal-binding</keyword>
<keyword evidence="14 19" id="KW-0694">RNA-binding</keyword>
<dbReference type="SUPFAM" id="SSF47323">
    <property type="entry name" value="Anticodon-binding domain of a subclass of class I aminoacyl-tRNA synthetases"/>
    <property type="match status" value="1"/>
</dbReference>
<evidence type="ECO:0000256" key="11">
    <source>
        <dbReference type="ARBA" id="ARBA00022741"/>
    </source>
</evidence>
<dbReference type="CDD" id="cd02800">
    <property type="entry name" value="tRNA_bind_EcMetRS_like"/>
    <property type="match status" value="1"/>
</dbReference>
<comment type="similarity">
    <text evidence="3">Belongs to the class-I aminoacyl-tRNA synthetase family. MetG type 1 subfamily.</text>
</comment>
<dbReference type="InterPro" id="IPR014758">
    <property type="entry name" value="Met-tRNA_synth"/>
</dbReference>
<evidence type="ECO:0000256" key="2">
    <source>
        <dbReference type="ARBA" id="ARBA00004496"/>
    </source>
</evidence>
<evidence type="ECO:0000256" key="7">
    <source>
        <dbReference type="ARBA" id="ARBA00022490"/>
    </source>
</evidence>
<dbReference type="PRINTS" id="PR01041">
    <property type="entry name" value="TRNASYNTHMET"/>
</dbReference>
<evidence type="ECO:0000256" key="8">
    <source>
        <dbReference type="ARBA" id="ARBA00022555"/>
    </source>
</evidence>
<dbReference type="PROSITE" id="PS00178">
    <property type="entry name" value="AA_TRNA_LIGASE_I"/>
    <property type="match status" value="1"/>
</dbReference>
<dbReference type="FunFam" id="2.20.28.20:FF:000001">
    <property type="entry name" value="Methionine--tRNA ligase"/>
    <property type="match status" value="1"/>
</dbReference>
<evidence type="ECO:0000256" key="15">
    <source>
        <dbReference type="ARBA" id="ARBA00022917"/>
    </source>
</evidence>
<dbReference type="InterPro" id="IPR015413">
    <property type="entry name" value="Methionyl/Leucyl_tRNA_Synth"/>
</dbReference>
<evidence type="ECO:0000256" key="12">
    <source>
        <dbReference type="ARBA" id="ARBA00022833"/>
    </source>
</evidence>
<dbReference type="InterPro" id="IPR033911">
    <property type="entry name" value="MetRS_core"/>
</dbReference>
<keyword evidence="16 20" id="KW-0030">Aminoacyl-tRNA synthetase</keyword>
<dbReference type="SUPFAM" id="SSF52374">
    <property type="entry name" value="Nucleotidylyl transferase"/>
    <property type="match status" value="1"/>
</dbReference>
<dbReference type="NCBIfam" id="NF001100">
    <property type="entry name" value="PRK00133.1"/>
    <property type="match status" value="1"/>
</dbReference>
<comment type="subunit">
    <text evidence="4">Homodimer.</text>
</comment>
<dbReference type="InterPro" id="IPR014729">
    <property type="entry name" value="Rossmann-like_a/b/a_fold"/>
</dbReference>
<evidence type="ECO:0000256" key="20">
    <source>
        <dbReference type="RuleBase" id="RU363039"/>
    </source>
</evidence>
<dbReference type="InterPro" id="IPR012340">
    <property type="entry name" value="NA-bd_OB-fold"/>
</dbReference>
<dbReference type="NCBIfam" id="TIGR00398">
    <property type="entry name" value="metG"/>
    <property type="match status" value="1"/>
</dbReference>
<feature type="region of interest" description="Disordered" evidence="21">
    <location>
        <begin position="562"/>
        <end position="581"/>
    </location>
</feature>
<dbReference type="GO" id="GO:0004825">
    <property type="term" value="F:methionine-tRNA ligase activity"/>
    <property type="evidence" value="ECO:0007669"/>
    <property type="project" value="UniProtKB-EC"/>
</dbReference>
<dbReference type="SUPFAM" id="SSF57770">
    <property type="entry name" value="Methionyl-tRNA synthetase (MetRS), Zn-domain"/>
    <property type="match status" value="1"/>
</dbReference>
<evidence type="ECO:0000256" key="3">
    <source>
        <dbReference type="ARBA" id="ARBA00008258"/>
    </source>
</evidence>
<keyword evidence="24" id="KW-1185">Reference proteome</keyword>
<evidence type="ECO:0000256" key="19">
    <source>
        <dbReference type="PROSITE-ProRule" id="PRU00209"/>
    </source>
</evidence>
<comment type="catalytic activity">
    <reaction evidence="18">
        <text>tRNA(Met) + L-methionine + ATP = L-methionyl-tRNA(Met) + AMP + diphosphate</text>
        <dbReference type="Rhea" id="RHEA:13481"/>
        <dbReference type="Rhea" id="RHEA-COMP:9667"/>
        <dbReference type="Rhea" id="RHEA-COMP:9698"/>
        <dbReference type="ChEBI" id="CHEBI:30616"/>
        <dbReference type="ChEBI" id="CHEBI:33019"/>
        <dbReference type="ChEBI" id="CHEBI:57844"/>
        <dbReference type="ChEBI" id="CHEBI:78442"/>
        <dbReference type="ChEBI" id="CHEBI:78530"/>
        <dbReference type="ChEBI" id="CHEBI:456215"/>
        <dbReference type="EC" id="6.1.1.10"/>
    </reaction>
</comment>
<dbReference type="Pfam" id="PF09334">
    <property type="entry name" value="tRNA-synt_1g"/>
    <property type="match status" value="1"/>
</dbReference>
<evidence type="ECO:0000256" key="18">
    <source>
        <dbReference type="ARBA" id="ARBA00047364"/>
    </source>
</evidence>
<evidence type="ECO:0000256" key="13">
    <source>
        <dbReference type="ARBA" id="ARBA00022840"/>
    </source>
</evidence>
<dbReference type="AlphaFoldDB" id="B8JDD0"/>
<organism evidence="23 24">
    <name type="scientific">Anaeromyxobacter dehalogenans (strain ATCC BAA-258 / DSM 21875 / 2CP-1)</name>
    <dbReference type="NCBI Taxonomy" id="455488"/>
    <lineage>
        <taxon>Bacteria</taxon>
        <taxon>Pseudomonadati</taxon>
        <taxon>Myxococcota</taxon>
        <taxon>Myxococcia</taxon>
        <taxon>Myxococcales</taxon>
        <taxon>Cystobacterineae</taxon>
        <taxon>Anaeromyxobacteraceae</taxon>
        <taxon>Anaeromyxobacter</taxon>
    </lineage>
</organism>
<evidence type="ECO:0000256" key="4">
    <source>
        <dbReference type="ARBA" id="ARBA00011738"/>
    </source>
</evidence>
<reference evidence="23" key="1">
    <citation type="submission" date="2009-01" db="EMBL/GenBank/DDBJ databases">
        <title>Complete sequence of Anaeromyxobacter dehalogenans 2CP-1.</title>
        <authorList>
            <consortium name="US DOE Joint Genome Institute"/>
            <person name="Lucas S."/>
            <person name="Copeland A."/>
            <person name="Lapidus A."/>
            <person name="Glavina del Rio T."/>
            <person name="Dalin E."/>
            <person name="Tice H."/>
            <person name="Bruce D."/>
            <person name="Goodwin L."/>
            <person name="Pitluck S."/>
            <person name="Saunders E."/>
            <person name="Brettin T."/>
            <person name="Detter J.C."/>
            <person name="Han C."/>
            <person name="Larimer F."/>
            <person name="Land M."/>
            <person name="Hauser L."/>
            <person name="Kyrpides N."/>
            <person name="Ovchinnikova G."/>
            <person name="Beliaev A.S."/>
            <person name="Richardson P."/>
        </authorList>
    </citation>
    <scope>NUCLEOTIDE SEQUENCE</scope>
    <source>
        <strain evidence="23">2CP-1</strain>
    </source>
</reference>
<dbReference type="HOGENOM" id="CLU_009710_7_0_7"/>
<dbReference type="GO" id="GO:0046872">
    <property type="term" value="F:metal ion binding"/>
    <property type="evidence" value="ECO:0007669"/>
    <property type="project" value="UniProtKB-KW"/>
</dbReference>
<evidence type="ECO:0000256" key="21">
    <source>
        <dbReference type="SAM" id="MobiDB-lite"/>
    </source>
</evidence>
<sequence length="694" mass="76114">MSQRLLVTSALPYANGPIHLGHLVEYVQTDVYVRFRRACGDDVAYVCAADSHGTPIEVNAAKVGMTPKAFVEKYRAEQHADFHAFGVEFSTYYTTDSDENRRWAYRVYDALKAKGLIYKKSVEQLYCEVDRRFLPDRFVKGTCPKCGTPDQYGDVCEHCGTTYDPRELKDPYCAICRSSPVVRASDHAYVNLRKPDVNAVIHEWVNAEGHLEPAVREQVKGWLADLQDWCITRDAPYFGFPVTDPEFPGKFLYVWVDAPIGYLSSAEHYFAAEAPDGERLAPAEFERRYLAVGAPARLEHFIGKDILRFHAVFWPAMLWATGLKRPDRMPVHGHLTVNGEKMSKSRGTFVTGRTYLESGLDPELLRYFYAANLGSGVSDLDLSLDEFRNRINADLANNVANLASRVAALLQRLPGGVTAPLDPEIAAATREAVKGARAAYQVLETRDVVRLVSQAASVCNRRVQETKPWENPAGDAERSVLYTTGKALLGLARVLAPILPRFSAALAAAYGRPELPAWTPDLEPFDGAPVQVVEKPPQIARVDAKQVQRLIVPAAEAAPAKVARAQSPAETATRASAKPAPPPVPGVIQYDDFAKVELRVGLVKAAEKVEKADKLLKLSVDVGEPEPRTIVAGIAQAYPEPQALVGRRIVVVANLAPRPLRGITSHGMLLAAGEPPNLQVVTVGEGIAPGTRVK</sequence>
<keyword evidence="9 20" id="KW-0436">Ligase</keyword>
<evidence type="ECO:0000256" key="9">
    <source>
        <dbReference type="ARBA" id="ARBA00022598"/>
    </source>
</evidence>
<feature type="domain" description="TRNA-binding" evidence="22">
    <location>
        <begin position="592"/>
        <end position="694"/>
    </location>
</feature>
<keyword evidence="11 20" id="KW-0547">Nucleotide-binding</keyword>
<evidence type="ECO:0000256" key="14">
    <source>
        <dbReference type="ARBA" id="ARBA00022884"/>
    </source>
</evidence>
<evidence type="ECO:0000256" key="5">
    <source>
        <dbReference type="ARBA" id="ARBA00012838"/>
    </source>
</evidence>
<gene>
    <name evidence="23" type="ordered locus">A2cp1_2642</name>
</gene>
<dbReference type="NCBIfam" id="TIGR00399">
    <property type="entry name" value="metG_C_term"/>
    <property type="match status" value="1"/>
</dbReference>
<dbReference type="Pfam" id="PF01588">
    <property type="entry name" value="tRNA_bind"/>
    <property type="match status" value="1"/>
</dbReference>
<dbReference type="GO" id="GO:0006431">
    <property type="term" value="P:methionyl-tRNA aminoacylation"/>
    <property type="evidence" value="ECO:0007669"/>
    <property type="project" value="InterPro"/>
</dbReference>
<evidence type="ECO:0000313" key="24">
    <source>
        <dbReference type="Proteomes" id="UP000007089"/>
    </source>
</evidence>
<dbReference type="SUPFAM" id="SSF50249">
    <property type="entry name" value="Nucleic acid-binding proteins"/>
    <property type="match status" value="1"/>
</dbReference>
<dbReference type="Gene3D" id="1.10.730.10">
    <property type="entry name" value="Isoleucyl-tRNA Synthetase, Domain 1"/>
    <property type="match status" value="1"/>
</dbReference>
<dbReference type="Gene3D" id="3.40.50.620">
    <property type="entry name" value="HUPs"/>
    <property type="match status" value="1"/>
</dbReference>
<evidence type="ECO:0000256" key="1">
    <source>
        <dbReference type="ARBA" id="ARBA00003314"/>
    </source>
</evidence>
<dbReference type="EC" id="6.1.1.10" evidence="5"/>
<dbReference type="InterPro" id="IPR004495">
    <property type="entry name" value="Met-tRNA-synth_bsu_C"/>
</dbReference>
<comment type="subcellular location">
    <subcellularLocation>
        <location evidence="2">Cytoplasm</location>
    </subcellularLocation>
</comment>
<dbReference type="Proteomes" id="UP000007089">
    <property type="component" value="Chromosome"/>
</dbReference>
<evidence type="ECO:0000313" key="23">
    <source>
        <dbReference type="EMBL" id="ACL65979.1"/>
    </source>
</evidence>
<keyword evidence="13 20" id="KW-0067">ATP-binding</keyword>
<keyword evidence="12" id="KW-0862">Zinc</keyword>
<evidence type="ECO:0000256" key="10">
    <source>
        <dbReference type="ARBA" id="ARBA00022723"/>
    </source>
</evidence>
<keyword evidence="7" id="KW-0963">Cytoplasm</keyword>
<dbReference type="Gene3D" id="2.40.50.140">
    <property type="entry name" value="Nucleic acid-binding proteins"/>
    <property type="match status" value="1"/>
</dbReference>
<dbReference type="InterPro" id="IPR009080">
    <property type="entry name" value="tRNAsynth_Ia_anticodon-bd"/>
</dbReference>
<keyword evidence="15 20" id="KW-0648">Protein biosynthesis</keyword>
<name>B8JDD0_ANAD2</name>
<evidence type="ECO:0000256" key="16">
    <source>
        <dbReference type="ARBA" id="ARBA00023146"/>
    </source>
</evidence>
<dbReference type="InterPro" id="IPR001412">
    <property type="entry name" value="aa-tRNA-synth_I_CS"/>
</dbReference>